<dbReference type="KEGG" id="npl:FGF80_10115"/>
<gene>
    <name evidence="1" type="ORF">FGF80_10115</name>
</gene>
<dbReference type="AlphaFoldDB" id="A0A4P9TFI2"/>
<evidence type="ECO:0000313" key="1">
    <source>
        <dbReference type="EMBL" id="QCW03573.1"/>
    </source>
</evidence>
<dbReference type="EMBL" id="CP040637">
    <property type="protein sequence ID" value="QCW03573.1"/>
    <property type="molecule type" value="Genomic_DNA"/>
</dbReference>
<accession>A0A4P9TFI2</accession>
<protein>
    <submittedName>
        <fullName evidence="1">Uncharacterized protein</fullName>
    </submittedName>
</protein>
<sequence length="543" mass="60442">MDYLNRTPANATVHEPYIRTISDESLIYDTTEFSYIEDIVVNDETDPVVIGSDDVQLAQTCWFREAENADDLVGDIVDVPDYSEDYSNFEAVEMTSADDILGIDFVPEYTVPGDDLDIRLRFALDQFSGTIEAKINGTTVYELSYPDGQNADREISWGGRRNFTLEVDDLEAGSTATFTLDPVDWYNGSVRVDCMALFDTGDRYDHPAAVFDYTFSDDVDTMYYTLPGPELYPSSFPVKVGPDERIWHVSDSTLETSIDDTSNGQALRLSPNGSEFVNEANSEVINADFDAAEIYGVSIHPEIVLSRYSSDPTSTPTNGDTGQICSSIRLTVATDDLALIDGEEAFKKNTWLANLQDLCDRAGYRLVVDHRVEDLTVEAFRRGDPDLVQPADWTTDGQDSVQTSRQTRDYYNIARVQGDGISTELYDIDDIQRVANEAGISEEEAEIPRGFSEPTVSDIDELRRLTREYLRDGVAGDQFSGSIDIVPQYIRPGYPYQPEEFGGRLVNAETVTFSFGADGSGSIDFGVRDGLTRYVQDLRSGDN</sequence>
<keyword evidence="2" id="KW-1185">Reference proteome</keyword>
<evidence type="ECO:0000313" key="2">
    <source>
        <dbReference type="Proteomes" id="UP000307562"/>
    </source>
</evidence>
<dbReference type="RefSeq" id="WP_138653761.1">
    <property type="nucleotide sequence ID" value="NZ_CP040637.1"/>
</dbReference>
<reference evidence="2" key="1">
    <citation type="submission" date="2019-05" db="EMBL/GenBank/DDBJ databases">
        <title>Complete Genome Sequence and Methylation Pattern of the Halophilic Archaeon Natrinema pallidum BOL6-1.</title>
        <authorList>
            <person name="DasSarma P."/>
            <person name="DasSarma B.P."/>
            <person name="DasSarma S.L."/>
            <person name="Martinez F.L."/>
            <person name="Guzman D."/>
            <person name="Roberts R.J."/>
            <person name="DasSarma S."/>
        </authorList>
    </citation>
    <scope>NUCLEOTIDE SEQUENCE [LARGE SCALE GENOMIC DNA]</scope>
    <source>
        <strain evidence="2">BOL6-1</strain>
    </source>
</reference>
<proteinExistence type="predicted"/>
<dbReference type="GeneID" id="40336738"/>
<organism evidence="1 2">
    <name type="scientific">Natrinema pallidum</name>
    <dbReference type="NCBI Taxonomy" id="69527"/>
    <lineage>
        <taxon>Archaea</taxon>
        <taxon>Methanobacteriati</taxon>
        <taxon>Methanobacteriota</taxon>
        <taxon>Stenosarchaea group</taxon>
        <taxon>Halobacteria</taxon>
        <taxon>Halobacteriales</taxon>
        <taxon>Natrialbaceae</taxon>
        <taxon>Natrinema</taxon>
    </lineage>
</organism>
<name>A0A4P9TFI2_9EURY</name>
<dbReference type="Proteomes" id="UP000307562">
    <property type="component" value="Chromosome"/>
</dbReference>